<proteinExistence type="predicted"/>
<dbReference type="InterPro" id="IPR008991">
    <property type="entry name" value="Translation_prot_SH3-like_sf"/>
</dbReference>
<evidence type="ECO:0008006" key="3">
    <source>
        <dbReference type="Google" id="ProtNLM"/>
    </source>
</evidence>
<protein>
    <recommendedName>
        <fullName evidence="3">KOW domain-containing protein</fullName>
    </recommendedName>
</protein>
<name>A0A9P6CPM2_9AGAR</name>
<dbReference type="EMBL" id="MU155360">
    <property type="protein sequence ID" value="KAF9474831.1"/>
    <property type="molecule type" value="Genomic_DNA"/>
</dbReference>
<dbReference type="AlphaFoldDB" id="A0A9P6CPM2"/>
<organism evidence="1 2">
    <name type="scientific">Pholiota conissans</name>
    <dbReference type="NCBI Taxonomy" id="109636"/>
    <lineage>
        <taxon>Eukaryota</taxon>
        <taxon>Fungi</taxon>
        <taxon>Dikarya</taxon>
        <taxon>Basidiomycota</taxon>
        <taxon>Agaricomycotina</taxon>
        <taxon>Agaricomycetes</taxon>
        <taxon>Agaricomycetidae</taxon>
        <taxon>Agaricales</taxon>
        <taxon>Agaricineae</taxon>
        <taxon>Strophariaceae</taxon>
        <taxon>Pholiota</taxon>
    </lineage>
</organism>
<evidence type="ECO:0000313" key="2">
    <source>
        <dbReference type="Proteomes" id="UP000807469"/>
    </source>
</evidence>
<gene>
    <name evidence="1" type="ORF">BDN70DRAFT_815019</name>
</gene>
<dbReference type="Proteomes" id="UP000807469">
    <property type="component" value="Unassembled WGS sequence"/>
</dbReference>
<comment type="caution">
    <text evidence="1">The sequence shown here is derived from an EMBL/GenBank/DDBJ whole genome shotgun (WGS) entry which is preliminary data.</text>
</comment>
<sequence>MIDDIEVVVYLPSQDLAENMPKNNVRASYSVGDQVKIVDGQHSGLLGWVVAVSSSMLRIVNIEGQIEVNVSVTEVAFSSATHIVGLQPRGEYSKWGKLGERNPNDVYIGKRVMIIGSHQLKGYKGGIKTTTPEGDAFVELDACLQ</sequence>
<reference evidence="1" key="1">
    <citation type="submission" date="2020-11" db="EMBL/GenBank/DDBJ databases">
        <authorList>
            <consortium name="DOE Joint Genome Institute"/>
            <person name="Ahrendt S."/>
            <person name="Riley R."/>
            <person name="Andreopoulos W."/>
            <person name="Labutti K."/>
            <person name="Pangilinan J."/>
            <person name="Ruiz-Duenas F.J."/>
            <person name="Barrasa J.M."/>
            <person name="Sanchez-Garcia M."/>
            <person name="Camarero S."/>
            <person name="Miyauchi S."/>
            <person name="Serrano A."/>
            <person name="Linde D."/>
            <person name="Babiker R."/>
            <person name="Drula E."/>
            <person name="Ayuso-Fernandez I."/>
            <person name="Pacheco R."/>
            <person name="Padilla G."/>
            <person name="Ferreira P."/>
            <person name="Barriuso J."/>
            <person name="Kellner H."/>
            <person name="Castanera R."/>
            <person name="Alfaro M."/>
            <person name="Ramirez L."/>
            <person name="Pisabarro A.G."/>
            <person name="Kuo A."/>
            <person name="Tritt A."/>
            <person name="Lipzen A."/>
            <person name="He G."/>
            <person name="Yan M."/>
            <person name="Ng V."/>
            <person name="Cullen D."/>
            <person name="Martin F."/>
            <person name="Rosso M.-N."/>
            <person name="Henrissat B."/>
            <person name="Hibbett D."/>
            <person name="Martinez A.T."/>
            <person name="Grigoriev I.V."/>
        </authorList>
    </citation>
    <scope>NUCLEOTIDE SEQUENCE</scope>
    <source>
        <strain evidence="1">CIRM-BRFM 674</strain>
    </source>
</reference>
<dbReference type="OrthoDB" id="3066781at2759"/>
<dbReference type="SUPFAM" id="SSF50104">
    <property type="entry name" value="Translation proteins SH3-like domain"/>
    <property type="match status" value="1"/>
</dbReference>
<accession>A0A9P6CPM2</accession>
<keyword evidence="2" id="KW-1185">Reference proteome</keyword>
<evidence type="ECO:0000313" key="1">
    <source>
        <dbReference type="EMBL" id="KAF9474831.1"/>
    </source>
</evidence>
<dbReference type="InterPro" id="IPR014722">
    <property type="entry name" value="Rib_uL2_dom2"/>
</dbReference>
<dbReference type="Gene3D" id="2.30.30.30">
    <property type="match status" value="2"/>
</dbReference>